<dbReference type="Proteomes" id="UP000054632">
    <property type="component" value="Unassembled WGS sequence"/>
</dbReference>
<dbReference type="EMBL" id="JYDS01000024">
    <property type="protein sequence ID" value="KRZ31509.1"/>
    <property type="molecule type" value="Genomic_DNA"/>
</dbReference>
<dbReference type="EMBL" id="JYDR01000001">
    <property type="protein sequence ID" value="KRY79844.1"/>
    <property type="molecule type" value="Genomic_DNA"/>
</dbReference>
<organism evidence="1 3">
    <name type="scientific">Trichinella pseudospiralis</name>
    <name type="common">Parasitic roundworm</name>
    <dbReference type="NCBI Taxonomy" id="6337"/>
    <lineage>
        <taxon>Eukaryota</taxon>
        <taxon>Metazoa</taxon>
        <taxon>Ecdysozoa</taxon>
        <taxon>Nematoda</taxon>
        <taxon>Enoplea</taxon>
        <taxon>Dorylaimia</taxon>
        <taxon>Trichinellida</taxon>
        <taxon>Trichinellidae</taxon>
        <taxon>Trichinella</taxon>
    </lineage>
</organism>
<name>A0A0V1F1H5_TRIPS</name>
<dbReference type="Proteomes" id="UP000054805">
    <property type="component" value="Unassembled WGS sequence"/>
</dbReference>
<protein>
    <submittedName>
        <fullName evidence="1">Uncharacterized protein</fullName>
    </submittedName>
</protein>
<comment type="caution">
    <text evidence="1">The sequence shown here is derived from an EMBL/GenBank/DDBJ whole genome shotgun (WGS) entry which is preliminary data.</text>
</comment>
<evidence type="ECO:0000313" key="4">
    <source>
        <dbReference type="Proteomes" id="UP000054805"/>
    </source>
</evidence>
<gene>
    <name evidence="1" type="ORF">T4A_558</name>
    <name evidence="2" type="ORF">T4B_14506</name>
</gene>
<evidence type="ECO:0000313" key="1">
    <source>
        <dbReference type="EMBL" id="KRY79844.1"/>
    </source>
</evidence>
<evidence type="ECO:0000313" key="2">
    <source>
        <dbReference type="EMBL" id="KRZ31509.1"/>
    </source>
</evidence>
<dbReference type="AlphaFoldDB" id="A0A0V1F1H5"/>
<proteinExistence type="predicted"/>
<keyword evidence="4" id="KW-1185">Reference proteome</keyword>
<accession>A0A0V1F1H5</accession>
<evidence type="ECO:0000313" key="3">
    <source>
        <dbReference type="Proteomes" id="UP000054632"/>
    </source>
</evidence>
<sequence>MSSFNISKDENKIESMINTATQISSVNYFKPKKQLFQMILLACVENDAPTADLRFIAKVANQNYVNILDAKTESMILLGVFCEWMRDFMEERNCQDPLSLNSCEQWTDGRSDGER</sequence>
<reference evidence="3 4" key="1">
    <citation type="submission" date="2015-01" db="EMBL/GenBank/DDBJ databases">
        <title>Evolution of Trichinella species and genotypes.</title>
        <authorList>
            <person name="Korhonen P.K."/>
            <person name="Edoardo P."/>
            <person name="Giuseppe L.R."/>
            <person name="Gasser R.B."/>
        </authorList>
    </citation>
    <scope>NUCLEOTIDE SEQUENCE [LARGE SCALE GENOMIC DNA]</scope>
    <source>
        <strain evidence="1">ISS13</strain>
        <strain evidence="2">ISS588</strain>
    </source>
</reference>